<evidence type="ECO:0000256" key="6">
    <source>
        <dbReference type="ARBA" id="ARBA00022692"/>
    </source>
</evidence>
<dbReference type="GO" id="GO:0008360">
    <property type="term" value="P:regulation of cell shape"/>
    <property type="evidence" value="ECO:0007669"/>
    <property type="project" value="UniProtKB-KW"/>
</dbReference>
<protein>
    <recommendedName>
        <fullName evidence="4 14">Undecaprenyl-diphosphatase</fullName>
        <ecNumber evidence="3 14">3.6.1.27</ecNumber>
    </recommendedName>
    <alternativeName>
        <fullName evidence="12 14">Bacitracin resistance protein</fullName>
    </alternativeName>
    <alternativeName>
        <fullName evidence="11 14">Undecaprenyl pyrophosphate phosphatase</fullName>
    </alternativeName>
</protein>
<comment type="similarity">
    <text evidence="2 14">Belongs to the UppP family.</text>
</comment>
<evidence type="ECO:0000256" key="8">
    <source>
        <dbReference type="ARBA" id="ARBA00022989"/>
    </source>
</evidence>
<dbReference type="PATRIC" id="fig|1618333.3.peg.579"/>
<dbReference type="GO" id="GO:0009252">
    <property type="term" value="P:peptidoglycan biosynthetic process"/>
    <property type="evidence" value="ECO:0007669"/>
    <property type="project" value="UniProtKB-KW"/>
</dbReference>
<dbReference type="EC" id="3.6.1.27" evidence="3 14"/>
<evidence type="ECO:0000256" key="3">
    <source>
        <dbReference type="ARBA" id="ARBA00012374"/>
    </source>
</evidence>
<dbReference type="NCBIfam" id="TIGR00753">
    <property type="entry name" value="undec_PP_bacA"/>
    <property type="match status" value="1"/>
</dbReference>
<feature type="transmembrane region" description="Helical" evidence="14">
    <location>
        <begin position="244"/>
        <end position="260"/>
    </location>
</feature>
<feature type="transmembrane region" description="Helical" evidence="14">
    <location>
        <begin position="7"/>
        <end position="29"/>
    </location>
</feature>
<evidence type="ECO:0000256" key="12">
    <source>
        <dbReference type="ARBA" id="ARBA00032932"/>
    </source>
</evidence>
<keyword evidence="10 14" id="KW-0046">Antibiotic resistance</keyword>
<evidence type="ECO:0000256" key="5">
    <source>
        <dbReference type="ARBA" id="ARBA00022475"/>
    </source>
</evidence>
<dbReference type="GO" id="GO:0046677">
    <property type="term" value="P:response to antibiotic"/>
    <property type="evidence" value="ECO:0007669"/>
    <property type="project" value="UniProtKB-UniRule"/>
</dbReference>
<feature type="transmembrane region" description="Helical" evidence="14">
    <location>
        <begin position="112"/>
        <end position="129"/>
    </location>
</feature>
<accession>A0A0G0D1C3</accession>
<feature type="transmembrane region" description="Helical" evidence="14">
    <location>
        <begin position="213"/>
        <end position="232"/>
    </location>
</feature>
<evidence type="ECO:0000256" key="1">
    <source>
        <dbReference type="ARBA" id="ARBA00004651"/>
    </source>
</evidence>
<evidence type="ECO:0000256" key="7">
    <source>
        <dbReference type="ARBA" id="ARBA00022801"/>
    </source>
</evidence>
<organism evidence="15 16">
    <name type="scientific">Berkelbacteria bacterium GW2011_GWA2_35_9</name>
    <dbReference type="NCBI Taxonomy" id="1618333"/>
    <lineage>
        <taxon>Bacteria</taxon>
        <taxon>Candidatus Berkelbacteria</taxon>
    </lineage>
</organism>
<name>A0A0G0D1C3_9BACT</name>
<feature type="transmembrane region" description="Helical" evidence="14">
    <location>
        <begin position="83"/>
        <end position="100"/>
    </location>
</feature>
<proteinExistence type="inferred from homology"/>
<dbReference type="PANTHER" id="PTHR30622">
    <property type="entry name" value="UNDECAPRENYL-DIPHOSPHATASE"/>
    <property type="match status" value="1"/>
</dbReference>
<dbReference type="STRING" id="1618333.UR93_C0023G0028"/>
<comment type="catalytic activity">
    <reaction evidence="13 14">
        <text>di-trans,octa-cis-undecaprenyl diphosphate + H2O = di-trans,octa-cis-undecaprenyl phosphate + phosphate + H(+)</text>
        <dbReference type="Rhea" id="RHEA:28094"/>
        <dbReference type="ChEBI" id="CHEBI:15377"/>
        <dbReference type="ChEBI" id="CHEBI:15378"/>
        <dbReference type="ChEBI" id="CHEBI:43474"/>
        <dbReference type="ChEBI" id="CHEBI:58405"/>
        <dbReference type="ChEBI" id="CHEBI:60392"/>
        <dbReference type="EC" id="3.6.1.27"/>
    </reaction>
</comment>
<comment type="function">
    <text evidence="14">Catalyzes the dephosphorylation of undecaprenyl diphosphate (UPP). Confers resistance to bacitracin.</text>
</comment>
<evidence type="ECO:0000256" key="10">
    <source>
        <dbReference type="ARBA" id="ARBA00023251"/>
    </source>
</evidence>
<comment type="subcellular location">
    <subcellularLocation>
        <location evidence="1 14">Cell membrane</location>
        <topology evidence="1 14">Multi-pass membrane protein</topology>
    </subcellularLocation>
</comment>
<dbReference type="Pfam" id="PF02673">
    <property type="entry name" value="BacA"/>
    <property type="match status" value="1"/>
</dbReference>
<dbReference type="EMBL" id="LBRB01000023">
    <property type="protein sequence ID" value="KKP88074.1"/>
    <property type="molecule type" value="Genomic_DNA"/>
</dbReference>
<comment type="miscellaneous">
    <text evidence="14">Bacitracin is thought to be involved in the inhibition of peptidoglycan synthesis by sequestering undecaprenyl diphosphate, thereby reducing the pool of lipid carrier available.</text>
</comment>
<keyword evidence="7 14" id="KW-0378">Hydrolase</keyword>
<evidence type="ECO:0000256" key="14">
    <source>
        <dbReference type="HAMAP-Rule" id="MF_01006"/>
    </source>
</evidence>
<evidence type="ECO:0000256" key="4">
    <source>
        <dbReference type="ARBA" id="ARBA00021581"/>
    </source>
</evidence>
<evidence type="ECO:0000256" key="13">
    <source>
        <dbReference type="ARBA" id="ARBA00047594"/>
    </source>
</evidence>
<keyword evidence="9 14" id="KW-0472">Membrane</keyword>
<feature type="transmembrane region" description="Helical" evidence="14">
    <location>
        <begin position="41"/>
        <end position="62"/>
    </location>
</feature>
<dbReference type="GO" id="GO:0050380">
    <property type="term" value="F:undecaprenyl-diphosphatase activity"/>
    <property type="evidence" value="ECO:0007669"/>
    <property type="project" value="UniProtKB-UniRule"/>
</dbReference>
<comment type="caution">
    <text evidence="15">The sequence shown here is derived from an EMBL/GenBank/DDBJ whole genome shotgun (WGS) entry which is preliminary data.</text>
</comment>
<keyword evidence="14" id="KW-0573">Peptidoglycan synthesis</keyword>
<dbReference type="GO" id="GO:0071555">
    <property type="term" value="P:cell wall organization"/>
    <property type="evidence" value="ECO:0007669"/>
    <property type="project" value="UniProtKB-KW"/>
</dbReference>
<keyword evidence="5 14" id="KW-1003">Cell membrane</keyword>
<reference evidence="15 16" key="1">
    <citation type="journal article" date="2015" name="Nature">
        <title>rRNA introns, odd ribosomes, and small enigmatic genomes across a large radiation of phyla.</title>
        <authorList>
            <person name="Brown C.T."/>
            <person name="Hug L.A."/>
            <person name="Thomas B.C."/>
            <person name="Sharon I."/>
            <person name="Castelle C.J."/>
            <person name="Singh A."/>
            <person name="Wilkins M.J."/>
            <person name="Williams K.H."/>
            <person name="Banfield J.F."/>
        </authorList>
    </citation>
    <scope>NUCLEOTIDE SEQUENCE [LARGE SCALE GENOMIC DNA]</scope>
</reference>
<dbReference type="AlphaFoldDB" id="A0A0G0D1C3"/>
<dbReference type="InterPro" id="IPR003824">
    <property type="entry name" value="UppP"/>
</dbReference>
<evidence type="ECO:0000256" key="2">
    <source>
        <dbReference type="ARBA" id="ARBA00010621"/>
    </source>
</evidence>
<evidence type="ECO:0000256" key="9">
    <source>
        <dbReference type="ARBA" id="ARBA00023136"/>
    </source>
</evidence>
<evidence type="ECO:0000313" key="15">
    <source>
        <dbReference type="EMBL" id="KKP88074.1"/>
    </source>
</evidence>
<keyword evidence="14" id="KW-0133">Cell shape</keyword>
<keyword evidence="6 14" id="KW-0812">Transmembrane</keyword>
<dbReference type="Proteomes" id="UP000034316">
    <property type="component" value="Unassembled WGS sequence"/>
</dbReference>
<evidence type="ECO:0000256" key="11">
    <source>
        <dbReference type="ARBA" id="ARBA00032707"/>
    </source>
</evidence>
<sequence>MIILLGIIQGIAEFLPISSTAHLILFPYFFNYSDPGLAFDIMLHFGTLLAILVCFWQEWWDVIYGFLRIVKNRRVKNVKDKQIFYIAIGSIPAAVLGYIFNDYASTYLRQPILIALMLVIFGIILYLTDTYSKHTKTRLNLHWQQALIIGFGQALAIIPGVSRSGATISAGRLLGLEREEATKFSFMLSAPIIFGAVMSHIASQGFGIFDNNAIVGLTVSFMTAIVAIKWILSYLKTADFTLFIWYRFILASIIIIVYILKNNNLI</sequence>
<dbReference type="GO" id="GO:0005886">
    <property type="term" value="C:plasma membrane"/>
    <property type="evidence" value="ECO:0007669"/>
    <property type="project" value="UniProtKB-SubCell"/>
</dbReference>
<dbReference type="HAMAP" id="MF_01006">
    <property type="entry name" value="Undec_diphosphatase"/>
    <property type="match status" value="1"/>
</dbReference>
<keyword evidence="14" id="KW-0961">Cell wall biogenesis/degradation</keyword>
<evidence type="ECO:0000313" key="16">
    <source>
        <dbReference type="Proteomes" id="UP000034316"/>
    </source>
</evidence>
<gene>
    <name evidence="14" type="primary">uppP</name>
    <name evidence="15" type="ORF">UR93_C0023G0028</name>
</gene>
<keyword evidence="8 14" id="KW-1133">Transmembrane helix</keyword>
<feature type="transmembrane region" description="Helical" evidence="14">
    <location>
        <begin position="181"/>
        <end position="201"/>
    </location>
</feature>
<dbReference type="PANTHER" id="PTHR30622:SF4">
    <property type="entry name" value="UNDECAPRENYL-DIPHOSPHATASE"/>
    <property type="match status" value="1"/>
</dbReference>